<dbReference type="GO" id="GO:0046340">
    <property type="term" value="P:diacylglycerol catabolic process"/>
    <property type="evidence" value="ECO:0007669"/>
    <property type="project" value="TreeGrafter"/>
</dbReference>
<dbReference type="OMA" id="SWKVHKG"/>
<dbReference type="EMBL" id="JNVN01000304">
    <property type="protein sequence ID" value="KHJ35672.1"/>
    <property type="molecule type" value="Genomic_DNA"/>
</dbReference>
<dbReference type="GO" id="GO:0046872">
    <property type="term" value="F:metal ion binding"/>
    <property type="evidence" value="ECO:0007669"/>
    <property type="project" value="UniProtKB-KW"/>
</dbReference>
<comment type="catalytic activity">
    <reaction evidence="13">
        <text>a 1,2-diacyl-sn-glycerol + H2O = a 2-acylglycerol + a fatty acid + H(+)</text>
        <dbReference type="Rhea" id="RHEA:33275"/>
        <dbReference type="ChEBI" id="CHEBI:15377"/>
        <dbReference type="ChEBI" id="CHEBI:15378"/>
        <dbReference type="ChEBI" id="CHEBI:17389"/>
        <dbReference type="ChEBI" id="CHEBI:17815"/>
        <dbReference type="ChEBI" id="CHEBI:28868"/>
        <dbReference type="EC" id="3.1.1.116"/>
    </reaction>
    <physiologicalReaction direction="left-to-right" evidence="13">
        <dbReference type="Rhea" id="RHEA:33276"/>
    </physiologicalReaction>
</comment>
<dbReference type="GO" id="GO:0005886">
    <property type="term" value="C:plasma membrane"/>
    <property type="evidence" value="ECO:0007669"/>
    <property type="project" value="UniProtKB-SubCell"/>
</dbReference>
<dbReference type="Gene3D" id="3.40.50.1820">
    <property type="entry name" value="alpha/beta hydrolase"/>
    <property type="match status" value="1"/>
</dbReference>
<reference evidence="17 18" key="1">
    <citation type="journal article" date="2014" name="BMC Genomics">
        <title>Adaptive genomic structural variation in the grape powdery mildew pathogen, Erysiphe necator.</title>
        <authorList>
            <person name="Jones L."/>
            <person name="Riaz S."/>
            <person name="Morales-Cruz A."/>
            <person name="Amrine K.C."/>
            <person name="McGuire B."/>
            <person name="Gubler W.D."/>
            <person name="Walker M.A."/>
            <person name="Cantu D."/>
        </authorList>
    </citation>
    <scope>NUCLEOTIDE SEQUENCE [LARGE SCALE GENOMIC DNA]</scope>
    <source>
        <strain evidence="18">c</strain>
    </source>
</reference>
<evidence type="ECO:0000256" key="8">
    <source>
        <dbReference type="ARBA" id="ARBA00022837"/>
    </source>
</evidence>
<evidence type="ECO:0000256" key="9">
    <source>
        <dbReference type="ARBA" id="ARBA00022963"/>
    </source>
</evidence>
<dbReference type="InterPro" id="IPR052214">
    <property type="entry name" value="DAG_Lipase-Related"/>
</dbReference>
<keyword evidence="9" id="KW-0442">Lipid degradation</keyword>
<keyword evidence="5" id="KW-0812">Transmembrane</keyword>
<gene>
    <name evidence="17" type="ORF">EV44_g5122</name>
</gene>
<evidence type="ECO:0000256" key="10">
    <source>
        <dbReference type="ARBA" id="ARBA00022989"/>
    </source>
</evidence>
<dbReference type="InterPro" id="IPR029058">
    <property type="entry name" value="AB_hydrolase_fold"/>
</dbReference>
<sequence>MELANGNEKARELRMDSVENSSLTLLPPSVANVVSLVTRSSSLYLRAGTFIGRLALYGAHHSTLTGLELSRAIMENILIQAAKNLTDRSTRGFGDAEADGILEKSLNKLHSTITNISFAVSTGFCFSYAAMDSVCYMSRLLLSSLDSIFGSTDSSKAIASIIALIRREFQNPATGREGEKVGVADLIVGACGLALLQQWCRKITETEQNNCEIVWDVVVLKNGKRADVVSNNGLALVKADSMFLVPTTRGHEIMTSIEQEDVKIGNEVDELPEITLKERISKALPPNASVSVHTQTNVTKIITAIVTGAKPPKILLPPDIEMIDQETWHNKNIETGRDDPSVNKSVSQLTPIYRVTYRAYRGSLNKTDSNRNHGNRISSGSLKNDDSVDFSLGLALPCKFRPNSERCFDKSRPTSPENVNREQFACHNSTDNLANQKRSRKPAITSAITSSEQASRKFMAKSPISTAKHENISLLKAPDKNIESSCISKHIRGFASLDSLSLSTLNDLTLISSNDLPKTNRPRSSHYVCPQDLGFSDFPKSISGPSYFYMNSSNNNAITSKSEKSNFPSDYIDHWTAKRLFRARSEKQIASTPMSAPPVTHRRSKSYVSNILNVQKHILENSIYLRQPRSIFSDLDRLSRTGFVADLFPKYHLVRNITRYVRFASASYGSHFLRLMGISTGDSGRDIDETHHYEHHSFSTHTQLPPSTILLSSFVDSQGGTDSTGQTNTGVPMVHFVSLDHDSKAVVLACRGTLGFEDVLTDMTCDYDDIVYCGKAYKVHKGIHASARRLLDGGGGRVMATISAALVEFPGYGFVLCGHSLGGAVSALLAVMISEPNETSTAFFTKSLLPQLANGPSKLQPQLPKGRRVHVYTYGPPATMSPSLRIATRGLVTTIVNGQDLVPYLSLGVLHDLQAVALAFKTDDKGAKIEVTKRVLQALTGKFSDTWNNRQRIVNEDNDQWAYSTLKTLRACMLSTKLVPPGEIFEIETMPVLQRDGLLKGPLGRPATRVIVKYVKDVEKRFGEMQFGGSMLLDHSPGRYEASLNALGNGVLRN</sequence>
<evidence type="ECO:0000256" key="2">
    <source>
        <dbReference type="ARBA" id="ARBA00004651"/>
    </source>
</evidence>
<dbReference type="AlphaFoldDB" id="A0A0B1PAE8"/>
<dbReference type="InterPro" id="IPR002921">
    <property type="entry name" value="Fungal_lipase-type"/>
</dbReference>
<dbReference type="GO" id="GO:0019369">
    <property type="term" value="P:arachidonate metabolic process"/>
    <property type="evidence" value="ECO:0007669"/>
    <property type="project" value="TreeGrafter"/>
</dbReference>
<dbReference type="Pfam" id="PF01764">
    <property type="entry name" value="Lipase_3"/>
    <property type="match status" value="1"/>
</dbReference>
<evidence type="ECO:0000313" key="17">
    <source>
        <dbReference type="EMBL" id="KHJ35672.1"/>
    </source>
</evidence>
<keyword evidence="7" id="KW-0378">Hydrolase</keyword>
<comment type="cofactor">
    <cofactor evidence="1">
        <name>Ca(2+)</name>
        <dbReference type="ChEBI" id="CHEBI:29108"/>
    </cofactor>
</comment>
<proteinExistence type="predicted"/>
<evidence type="ECO:0000256" key="5">
    <source>
        <dbReference type="ARBA" id="ARBA00022692"/>
    </source>
</evidence>
<comment type="caution">
    <text evidence="17">The sequence shown here is derived from an EMBL/GenBank/DDBJ whole genome shotgun (WGS) entry which is preliminary data.</text>
</comment>
<dbReference type="PANTHER" id="PTHR45792:SF7">
    <property type="entry name" value="PUTATIVE (AFU_ORTHOLOGUE AFUA_6G02710)-RELATED"/>
    <property type="match status" value="1"/>
</dbReference>
<dbReference type="SUPFAM" id="SSF53474">
    <property type="entry name" value="alpha/beta-Hydrolases"/>
    <property type="match status" value="1"/>
</dbReference>
<keyword evidence="18" id="KW-1185">Reference proteome</keyword>
<dbReference type="GO" id="GO:0016298">
    <property type="term" value="F:lipase activity"/>
    <property type="evidence" value="ECO:0007669"/>
    <property type="project" value="TreeGrafter"/>
</dbReference>
<organism evidence="17 18">
    <name type="scientific">Uncinula necator</name>
    <name type="common">Grape powdery mildew</name>
    <dbReference type="NCBI Taxonomy" id="52586"/>
    <lineage>
        <taxon>Eukaryota</taxon>
        <taxon>Fungi</taxon>
        <taxon>Dikarya</taxon>
        <taxon>Ascomycota</taxon>
        <taxon>Pezizomycotina</taxon>
        <taxon>Leotiomycetes</taxon>
        <taxon>Erysiphales</taxon>
        <taxon>Erysiphaceae</taxon>
        <taxon>Erysiphe</taxon>
    </lineage>
</organism>
<evidence type="ECO:0000313" key="18">
    <source>
        <dbReference type="Proteomes" id="UP000030854"/>
    </source>
</evidence>
<feature type="region of interest" description="Disordered" evidence="15">
    <location>
        <begin position="429"/>
        <end position="452"/>
    </location>
</feature>
<evidence type="ECO:0000256" key="11">
    <source>
        <dbReference type="ARBA" id="ARBA00023098"/>
    </source>
</evidence>
<keyword evidence="10" id="KW-1133">Transmembrane helix</keyword>
<evidence type="ECO:0000256" key="1">
    <source>
        <dbReference type="ARBA" id="ARBA00001913"/>
    </source>
</evidence>
<evidence type="ECO:0000256" key="6">
    <source>
        <dbReference type="ARBA" id="ARBA00022723"/>
    </source>
</evidence>
<evidence type="ECO:0000256" key="7">
    <source>
        <dbReference type="ARBA" id="ARBA00022801"/>
    </source>
</evidence>
<dbReference type="HOGENOM" id="CLU_001871_0_0_1"/>
<evidence type="ECO:0000256" key="13">
    <source>
        <dbReference type="ARBA" id="ARBA00024531"/>
    </source>
</evidence>
<keyword evidence="8" id="KW-0106">Calcium</keyword>
<keyword evidence="11" id="KW-0443">Lipid metabolism</keyword>
<dbReference type="CDD" id="cd00519">
    <property type="entry name" value="Lipase_3"/>
    <property type="match status" value="1"/>
</dbReference>
<keyword evidence="12" id="KW-0472">Membrane</keyword>
<protein>
    <recommendedName>
        <fullName evidence="14">sn-1-specific diacylglycerol lipase</fullName>
        <ecNumber evidence="14">3.1.1.116</ecNumber>
    </recommendedName>
</protein>
<keyword evidence="4" id="KW-0597">Phosphoprotein</keyword>
<dbReference type="PANTHER" id="PTHR45792">
    <property type="entry name" value="DIACYLGLYCEROL LIPASE HOMOLOG-RELATED"/>
    <property type="match status" value="1"/>
</dbReference>
<accession>A0A0B1PAE8</accession>
<evidence type="ECO:0000256" key="3">
    <source>
        <dbReference type="ARBA" id="ARBA00022475"/>
    </source>
</evidence>
<feature type="domain" description="Fungal lipase-type" evidence="16">
    <location>
        <begin position="747"/>
        <end position="906"/>
    </location>
</feature>
<keyword evidence="6" id="KW-0479">Metal-binding</keyword>
<name>A0A0B1PAE8_UNCNE</name>
<dbReference type="Proteomes" id="UP000030854">
    <property type="component" value="Unassembled WGS sequence"/>
</dbReference>
<evidence type="ECO:0000256" key="12">
    <source>
        <dbReference type="ARBA" id="ARBA00023136"/>
    </source>
</evidence>
<evidence type="ECO:0000256" key="15">
    <source>
        <dbReference type="SAM" id="MobiDB-lite"/>
    </source>
</evidence>
<dbReference type="EC" id="3.1.1.116" evidence="14"/>
<dbReference type="STRING" id="52586.A0A0B1PAE8"/>
<evidence type="ECO:0000256" key="14">
    <source>
        <dbReference type="ARBA" id="ARBA00026104"/>
    </source>
</evidence>
<comment type="subcellular location">
    <subcellularLocation>
        <location evidence="2">Cell membrane</location>
        <topology evidence="2">Multi-pass membrane protein</topology>
    </subcellularLocation>
</comment>
<evidence type="ECO:0000259" key="16">
    <source>
        <dbReference type="Pfam" id="PF01764"/>
    </source>
</evidence>
<evidence type="ECO:0000256" key="4">
    <source>
        <dbReference type="ARBA" id="ARBA00022553"/>
    </source>
</evidence>
<keyword evidence="3" id="KW-1003">Cell membrane</keyword>